<dbReference type="Proteomes" id="UP000290261">
    <property type="component" value="Unassembled WGS sequence"/>
</dbReference>
<evidence type="ECO:0000256" key="1">
    <source>
        <dbReference type="ARBA" id="ARBA00022598"/>
    </source>
</evidence>
<evidence type="ECO:0000259" key="4">
    <source>
        <dbReference type="Pfam" id="PF24850"/>
    </source>
</evidence>
<dbReference type="Pfam" id="PF24850">
    <property type="entry name" value="CC_BshC"/>
    <property type="match status" value="1"/>
</dbReference>
<comment type="caution">
    <text evidence="5">The sequence shown here is derived from an EMBL/GenBank/DDBJ whole genome shotgun (WGS) entry which is preliminary data.</text>
</comment>
<dbReference type="EC" id="6.-.-.-" evidence="2"/>
<reference evidence="5 6" key="1">
    <citation type="submission" date="2014-04" db="EMBL/GenBank/DDBJ databases">
        <title>Whole genome of Muricauda olearia.</title>
        <authorList>
            <person name="Zhang X.-H."/>
            <person name="Tang K."/>
        </authorList>
    </citation>
    <scope>NUCLEOTIDE SEQUENCE [LARGE SCALE GENOMIC DNA]</scope>
    <source>
        <strain evidence="5 6">Th120</strain>
    </source>
</reference>
<evidence type="ECO:0000313" key="5">
    <source>
        <dbReference type="EMBL" id="RYC51501.1"/>
    </source>
</evidence>
<dbReference type="Pfam" id="PF10079">
    <property type="entry name" value="Rossmann-like_BshC"/>
    <property type="match status" value="1"/>
</dbReference>
<dbReference type="EMBL" id="JJMP01000004">
    <property type="protein sequence ID" value="RYC51501.1"/>
    <property type="molecule type" value="Genomic_DNA"/>
</dbReference>
<dbReference type="NCBIfam" id="TIGR03998">
    <property type="entry name" value="thiol_BshC"/>
    <property type="match status" value="1"/>
</dbReference>
<organism evidence="5 6">
    <name type="scientific">Flagellimonas olearia</name>
    <dbReference type="NCBI Taxonomy" id="552546"/>
    <lineage>
        <taxon>Bacteria</taxon>
        <taxon>Pseudomonadati</taxon>
        <taxon>Bacteroidota</taxon>
        <taxon>Flavobacteriia</taxon>
        <taxon>Flavobacteriales</taxon>
        <taxon>Flavobacteriaceae</taxon>
        <taxon>Flagellimonas</taxon>
    </lineage>
</organism>
<name>A0A444VL60_9FLAO</name>
<evidence type="ECO:0000256" key="2">
    <source>
        <dbReference type="HAMAP-Rule" id="MF_01867"/>
    </source>
</evidence>
<accession>A0A444VL60</accession>
<feature type="domain" description="Bacillithiol biosynthesis BshC N-terminal Rossmann-like" evidence="3">
    <location>
        <begin position="1"/>
        <end position="375"/>
    </location>
</feature>
<dbReference type="HAMAP" id="MF_01867">
    <property type="entry name" value="BshC"/>
    <property type="match status" value="1"/>
</dbReference>
<dbReference type="AlphaFoldDB" id="A0A444VL60"/>
<dbReference type="RefSeq" id="WP_129654074.1">
    <property type="nucleotide sequence ID" value="NZ_ML142909.1"/>
</dbReference>
<dbReference type="InterPro" id="IPR055399">
    <property type="entry name" value="CC_BshC"/>
</dbReference>
<dbReference type="InterPro" id="IPR011199">
    <property type="entry name" value="Bacillithiol_biosynth_BshC"/>
</dbReference>
<dbReference type="PIRSF" id="PIRSF012535">
    <property type="entry name" value="UCP012535"/>
    <property type="match status" value="1"/>
</dbReference>
<feature type="domain" description="Bacillithiol biosynthesis BshC C-terminal coiled-coil" evidence="4">
    <location>
        <begin position="377"/>
        <end position="532"/>
    </location>
</feature>
<gene>
    <name evidence="2" type="primary">bshC</name>
    <name evidence="5" type="ORF">DN53_11730</name>
</gene>
<protein>
    <recommendedName>
        <fullName evidence="2">Putative cysteine ligase BshC</fullName>
        <ecNumber evidence="2">6.-.-.-</ecNumber>
    </recommendedName>
</protein>
<dbReference type="GO" id="GO:0016874">
    <property type="term" value="F:ligase activity"/>
    <property type="evidence" value="ECO:0007669"/>
    <property type="project" value="UniProtKB-UniRule"/>
</dbReference>
<proteinExistence type="inferred from homology"/>
<dbReference type="InterPro" id="IPR055398">
    <property type="entry name" value="Rossmann-like_BshC"/>
</dbReference>
<comment type="similarity">
    <text evidence="2">Belongs to the BshC family.</text>
</comment>
<keyword evidence="1 2" id="KW-0436">Ligase</keyword>
<keyword evidence="6" id="KW-1185">Reference proteome</keyword>
<evidence type="ECO:0000259" key="3">
    <source>
        <dbReference type="Pfam" id="PF10079"/>
    </source>
</evidence>
<evidence type="ECO:0000313" key="6">
    <source>
        <dbReference type="Proteomes" id="UP000290261"/>
    </source>
</evidence>
<sequence>MEVDCIPFKETGYFSKLICDYLDQRKDLQPFYNRFPLPENFAEQIKEKEANYASAHRATLVQSLRKQYKGITISEHTEANLTALNAKNTFTVVTGHQLNLFTGPLYFLYKIVSTINLTKELGRLYPDHQFVPVYWMATEDHDFDEINYFNLNGKKVQWNRSASGAVGMLDTKGLDVVFETVSAELGKTGNAESLKALFKQAYLEHSNLTEATRYLVNELFGEHGLVIVDGDDIALKRLLVPYAEKDIFEQIPFQKVTESIGALEQVSPDYKVQVNPREINYFYLKEGLRERIVEEGGTYQVLNTDLKFSEQELREELYAHPERFSPNVIARPLYQEVILPNLTYIGGGGELAYWLELKSYFNAMDITFPMLLLRNSALVITEKQAEKIERLNLKVAHLFLKQNTFINKKIREISNIDIDFSPQKKYLEEQFKHLYELAAETDKSFLGAVKAQEVKQKKGLDALEKRLLKAQKRKLKDQVIRMTDIQNELFPNKSLQERQLNFSELYLELGKGLIPSLLDSLDPFSGAFSILKY</sequence>